<keyword evidence="3" id="KW-1185">Reference proteome</keyword>
<feature type="compositionally biased region" description="Basic and acidic residues" evidence="1">
    <location>
        <begin position="14"/>
        <end position="25"/>
    </location>
</feature>
<dbReference type="AlphaFoldDB" id="A0A2T3B9D0"/>
<dbReference type="InParanoid" id="A0A2T3B9D0"/>
<proteinExistence type="predicted"/>
<evidence type="ECO:0000313" key="2">
    <source>
        <dbReference type="EMBL" id="PSS23427.1"/>
    </source>
</evidence>
<dbReference type="EMBL" id="KZ679008">
    <property type="protein sequence ID" value="PSS23427.1"/>
    <property type="molecule type" value="Genomic_DNA"/>
</dbReference>
<protein>
    <submittedName>
        <fullName evidence="2">Uncharacterized protein</fullName>
    </submittedName>
</protein>
<evidence type="ECO:0000313" key="3">
    <source>
        <dbReference type="Proteomes" id="UP000241818"/>
    </source>
</evidence>
<organism evidence="2 3">
    <name type="scientific">Amorphotheca resinae ATCC 22711</name>
    <dbReference type="NCBI Taxonomy" id="857342"/>
    <lineage>
        <taxon>Eukaryota</taxon>
        <taxon>Fungi</taxon>
        <taxon>Dikarya</taxon>
        <taxon>Ascomycota</taxon>
        <taxon>Pezizomycotina</taxon>
        <taxon>Leotiomycetes</taxon>
        <taxon>Helotiales</taxon>
        <taxon>Amorphothecaceae</taxon>
        <taxon>Amorphotheca</taxon>
    </lineage>
</organism>
<reference evidence="2 3" key="1">
    <citation type="journal article" date="2018" name="New Phytol.">
        <title>Comparative genomics and transcriptomics depict ericoid mycorrhizal fungi as versatile saprotrophs and plant mutualists.</title>
        <authorList>
            <person name="Martino E."/>
            <person name="Morin E."/>
            <person name="Grelet G.A."/>
            <person name="Kuo A."/>
            <person name="Kohler A."/>
            <person name="Daghino S."/>
            <person name="Barry K.W."/>
            <person name="Cichocki N."/>
            <person name="Clum A."/>
            <person name="Dockter R.B."/>
            <person name="Hainaut M."/>
            <person name="Kuo R.C."/>
            <person name="LaButti K."/>
            <person name="Lindahl B.D."/>
            <person name="Lindquist E.A."/>
            <person name="Lipzen A."/>
            <person name="Khouja H.R."/>
            <person name="Magnuson J."/>
            <person name="Murat C."/>
            <person name="Ohm R.A."/>
            <person name="Singer S.W."/>
            <person name="Spatafora J.W."/>
            <person name="Wang M."/>
            <person name="Veneault-Fourrey C."/>
            <person name="Henrissat B."/>
            <person name="Grigoriev I.V."/>
            <person name="Martin F.M."/>
            <person name="Perotto S."/>
        </authorList>
    </citation>
    <scope>NUCLEOTIDE SEQUENCE [LARGE SCALE GENOMIC DNA]</scope>
    <source>
        <strain evidence="2 3">ATCC 22711</strain>
    </source>
</reference>
<accession>A0A2T3B9D0</accession>
<feature type="compositionally biased region" description="Polar residues" evidence="1">
    <location>
        <begin position="31"/>
        <end position="40"/>
    </location>
</feature>
<name>A0A2T3B9D0_AMORE</name>
<feature type="region of interest" description="Disordered" evidence="1">
    <location>
        <begin position="14"/>
        <end position="45"/>
    </location>
</feature>
<evidence type="ECO:0000256" key="1">
    <source>
        <dbReference type="SAM" id="MobiDB-lite"/>
    </source>
</evidence>
<gene>
    <name evidence="2" type="ORF">M430DRAFT_17350</name>
</gene>
<sequence length="290" mass="32673">MDWDTLLLEHVERAERARSDSDVSTERVPATTRTRQSPLGQAQADEASTAVLPDLNINVASDHARPAVPAVWADSHNVRSTTDNKENFRSSGLFQMLSILHERSKAETRKNQEDNSEEKPKEIVEEETEAMLLRYLEQMKERRVELHPVMLRPAASLWAISLGDKTMYAKDDESKQLGSLVEAFFNSTPASTPNKEIPLKTVRPAWLHTISGGGVLVDFFYPENPLPIHIRYPNPFLVEGSILRPITLAAIEEEPVAEEPTKSPKKCDFTITDKLRVAVKKDMEWGGFDN</sequence>
<dbReference type="GeneID" id="36571731"/>
<dbReference type="RefSeq" id="XP_024723473.1">
    <property type="nucleotide sequence ID" value="XM_024863650.1"/>
</dbReference>
<dbReference type="Proteomes" id="UP000241818">
    <property type="component" value="Unassembled WGS sequence"/>
</dbReference>